<accession>A0ABQ8SAG8</accession>
<organism evidence="2 3">
    <name type="scientific">Periplaneta americana</name>
    <name type="common">American cockroach</name>
    <name type="synonym">Blatta americana</name>
    <dbReference type="NCBI Taxonomy" id="6978"/>
    <lineage>
        <taxon>Eukaryota</taxon>
        <taxon>Metazoa</taxon>
        <taxon>Ecdysozoa</taxon>
        <taxon>Arthropoda</taxon>
        <taxon>Hexapoda</taxon>
        <taxon>Insecta</taxon>
        <taxon>Pterygota</taxon>
        <taxon>Neoptera</taxon>
        <taxon>Polyneoptera</taxon>
        <taxon>Dictyoptera</taxon>
        <taxon>Blattodea</taxon>
        <taxon>Blattoidea</taxon>
        <taxon>Blattidae</taxon>
        <taxon>Blattinae</taxon>
        <taxon>Periplaneta</taxon>
    </lineage>
</organism>
<evidence type="ECO:0000313" key="3">
    <source>
        <dbReference type="Proteomes" id="UP001148838"/>
    </source>
</evidence>
<gene>
    <name evidence="2" type="ORF">ANN_19316</name>
</gene>
<dbReference type="Pfam" id="PF05699">
    <property type="entry name" value="Dimer_Tnp_hAT"/>
    <property type="match status" value="1"/>
</dbReference>
<protein>
    <recommendedName>
        <fullName evidence="1">HAT C-terminal dimerisation domain-containing protein</fullName>
    </recommendedName>
</protein>
<name>A0ABQ8SAG8_PERAM</name>
<dbReference type="EMBL" id="JAJSOF020000031">
    <property type="protein sequence ID" value="KAJ4430725.1"/>
    <property type="molecule type" value="Genomic_DNA"/>
</dbReference>
<keyword evidence="3" id="KW-1185">Reference proteome</keyword>
<dbReference type="PANTHER" id="PTHR45749:SF37">
    <property type="entry name" value="OS05G0311600 PROTEIN"/>
    <property type="match status" value="1"/>
</dbReference>
<evidence type="ECO:0000313" key="2">
    <source>
        <dbReference type="EMBL" id="KAJ4430725.1"/>
    </source>
</evidence>
<reference evidence="2 3" key="1">
    <citation type="journal article" date="2022" name="Allergy">
        <title>Genome assembly and annotation of Periplaneta americana reveal a comprehensive cockroach allergen profile.</title>
        <authorList>
            <person name="Wang L."/>
            <person name="Xiong Q."/>
            <person name="Saelim N."/>
            <person name="Wang L."/>
            <person name="Nong W."/>
            <person name="Wan A.T."/>
            <person name="Shi M."/>
            <person name="Liu X."/>
            <person name="Cao Q."/>
            <person name="Hui J.H.L."/>
            <person name="Sookrung N."/>
            <person name="Leung T.F."/>
            <person name="Tungtrongchitr A."/>
            <person name="Tsui S.K.W."/>
        </authorList>
    </citation>
    <scope>NUCLEOTIDE SEQUENCE [LARGE SCALE GENOMIC DNA]</scope>
    <source>
        <strain evidence="2">PWHHKU_190912</strain>
    </source>
</reference>
<sequence>MAENSVNVLQTTNFSTLPLEKKLEIKALGGPLPLLSISQDRSCKGNDFRNVSRVDLLQFLIENNVVVSFSEVSMRLKITATVPMSTSEAERCFSTLKQMKTFLRNTMEEERLMALAMISIEKSMVTECVDFDERVINMFQQTFNSNTILFRITGFDLIANKDPFLKKILENCPQSAKYTKHSIQNELLAIMAKLTLNSITKKDLKVISDFFQNKECDIGNACVIVQANAEQLNDMRNSLKQFQDLLAESKKLAAENCVDIDKGTPRERRLSQHLYKYIVREQLPNRRENLSNEDDLRQYTPIIDRAISEMNRRFTVNSSTLSQITTLHPEIASFLAYEILNPFLGHYHCDKKAFK</sequence>
<proteinExistence type="predicted"/>
<feature type="domain" description="HAT C-terminal dimerisation" evidence="1">
    <location>
        <begin position="52"/>
        <end position="123"/>
    </location>
</feature>
<dbReference type="InterPro" id="IPR008906">
    <property type="entry name" value="HATC_C_dom"/>
</dbReference>
<evidence type="ECO:0000259" key="1">
    <source>
        <dbReference type="Pfam" id="PF05699"/>
    </source>
</evidence>
<comment type="caution">
    <text evidence="2">The sequence shown here is derived from an EMBL/GenBank/DDBJ whole genome shotgun (WGS) entry which is preliminary data.</text>
</comment>
<dbReference type="Proteomes" id="UP001148838">
    <property type="component" value="Unassembled WGS sequence"/>
</dbReference>
<dbReference type="PANTHER" id="PTHR45749">
    <property type="match status" value="1"/>
</dbReference>